<comment type="caution">
    <text evidence="2">The sequence shown here is derived from an EMBL/GenBank/DDBJ whole genome shotgun (WGS) entry which is preliminary data.</text>
</comment>
<evidence type="ECO:0000256" key="1">
    <source>
        <dbReference type="SAM" id="Phobius"/>
    </source>
</evidence>
<sequence>MAVLPVRKIAVAGVLSAIAIVLGVTRLGFIPWFSGASVTILQVPVIIGAVLEGPLVGFIIGLLFGLSSLLQAAIAPTGPVDVAFTNPLISVVPRLLIGPVAWYLYKLVLGRKELNQVHPARYSAALIAAGLGGSLTNTILVLSTLGLFGFFPWSLIFTVAIGNGPAEAAVSAAITLIIVAAYTRIGTAMGKSKLSKLEE</sequence>
<feature type="transmembrane region" description="Helical" evidence="1">
    <location>
        <begin position="41"/>
        <end position="64"/>
    </location>
</feature>
<reference evidence="2" key="1">
    <citation type="journal article" date="2020" name="mSystems">
        <title>Genome- and Community-Level Interaction Insights into Carbon Utilization and Element Cycling Functions of Hydrothermarchaeota in Hydrothermal Sediment.</title>
        <authorList>
            <person name="Zhou Z."/>
            <person name="Liu Y."/>
            <person name="Xu W."/>
            <person name="Pan J."/>
            <person name="Luo Z.H."/>
            <person name="Li M."/>
        </authorList>
    </citation>
    <scope>NUCLEOTIDE SEQUENCE [LARGE SCALE GENOMIC DNA]</scope>
    <source>
        <strain evidence="2">SpSt-503</strain>
    </source>
</reference>
<proteinExistence type="predicted"/>
<gene>
    <name evidence="2" type="ORF">ENS59_06205</name>
</gene>
<keyword evidence="1" id="KW-0812">Transmembrane</keyword>
<keyword evidence="1" id="KW-0472">Membrane</keyword>
<feature type="transmembrane region" description="Helical" evidence="1">
    <location>
        <begin position="84"/>
        <end position="105"/>
    </location>
</feature>
<dbReference type="EMBL" id="DSVL01000195">
    <property type="protein sequence ID" value="HFH29091.1"/>
    <property type="molecule type" value="Genomic_DNA"/>
</dbReference>
<keyword evidence="1" id="KW-1133">Transmembrane helix</keyword>
<protein>
    <submittedName>
        <fullName evidence="2">ECF transporter S component</fullName>
    </submittedName>
</protein>
<dbReference type="GO" id="GO:0022857">
    <property type="term" value="F:transmembrane transporter activity"/>
    <property type="evidence" value="ECO:0007669"/>
    <property type="project" value="InterPro"/>
</dbReference>
<dbReference type="InterPro" id="IPR024529">
    <property type="entry name" value="ECF_trnsprt_substrate-spec"/>
</dbReference>
<evidence type="ECO:0000313" key="2">
    <source>
        <dbReference type="EMBL" id="HFH29091.1"/>
    </source>
</evidence>
<feature type="transmembrane region" description="Helical" evidence="1">
    <location>
        <begin position="126"/>
        <end position="148"/>
    </location>
</feature>
<dbReference type="AlphaFoldDB" id="A0A7C3E6S1"/>
<organism evidence="2">
    <name type="scientific">Gracilinema caldarium</name>
    <dbReference type="NCBI Taxonomy" id="215591"/>
    <lineage>
        <taxon>Bacteria</taxon>
        <taxon>Pseudomonadati</taxon>
        <taxon>Spirochaetota</taxon>
        <taxon>Spirochaetia</taxon>
        <taxon>Spirochaetales</taxon>
        <taxon>Breznakiellaceae</taxon>
        <taxon>Gracilinema</taxon>
    </lineage>
</organism>
<feature type="transmembrane region" description="Helical" evidence="1">
    <location>
        <begin position="6"/>
        <end position="29"/>
    </location>
</feature>
<accession>A0A7C3E6S1</accession>
<name>A0A7C3E6S1_9SPIR</name>
<dbReference type="Pfam" id="PF12822">
    <property type="entry name" value="ECF_trnsprt"/>
    <property type="match status" value="1"/>
</dbReference>
<dbReference type="Gene3D" id="1.10.1760.20">
    <property type="match status" value="1"/>
</dbReference>
<feature type="transmembrane region" description="Helical" evidence="1">
    <location>
        <begin position="168"/>
        <end position="187"/>
    </location>
</feature>